<comment type="caution">
    <text evidence="3">The sequence shown here is derived from an EMBL/GenBank/DDBJ whole genome shotgun (WGS) entry which is preliminary data.</text>
</comment>
<dbReference type="Pfam" id="PF01323">
    <property type="entry name" value="DSBA"/>
    <property type="match status" value="1"/>
</dbReference>
<organism evidence="3 4">
    <name type="scientific">Planoprotostelium fungivorum</name>
    <dbReference type="NCBI Taxonomy" id="1890364"/>
    <lineage>
        <taxon>Eukaryota</taxon>
        <taxon>Amoebozoa</taxon>
        <taxon>Evosea</taxon>
        <taxon>Variosea</taxon>
        <taxon>Cavosteliida</taxon>
        <taxon>Cavosteliaceae</taxon>
        <taxon>Planoprotostelium</taxon>
    </lineage>
</organism>
<feature type="compositionally biased region" description="Polar residues" evidence="1">
    <location>
        <begin position="278"/>
        <end position="287"/>
    </location>
</feature>
<feature type="domain" description="DSBA-like thioredoxin" evidence="2">
    <location>
        <begin position="63"/>
        <end position="245"/>
    </location>
</feature>
<accession>A0A2P6NUX8</accession>
<dbReference type="Gene3D" id="3.40.30.10">
    <property type="entry name" value="Glutaredoxin"/>
    <property type="match status" value="1"/>
</dbReference>
<proteinExistence type="predicted"/>
<dbReference type="EMBL" id="MDYQ01000017">
    <property type="protein sequence ID" value="PRP87772.1"/>
    <property type="molecule type" value="Genomic_DNA"/>
</dbReference>
<name>A0A2P6NUX8_9EUKA</name>
<dbReference type="InterPro" id="IPR001853">
    <property type="entry name" value="DSBA-like_thioredoxin_dom"/>
</dbReference>
<sequence>MSGPDPTFSEEDLLMRTERQTTPGIQASAVSPDAEEERIGRRDGDYIIDHSFCEQTNMDVIKIQIISDINCPWCYVGSNNLKSILMRFPQRYHFDIEWKAYMCNPNLPFEGVDKVEYLKIRRGKDTADAYIKTLNRSGPRSGIRFNWNGVISNSLTAHRLLDYSRAFGVQDELAGRIFFECWEREKNIADVGTLGDISATIGLDRDEVVKYLNSDEGRDKIFQEDQHARTLGLSGVPTFFIGERKAENVEELGDILEKMIYGGHPEDTTSSSTSTSSQMCSMDGTCS</sequence>
<dbReference type="GO" id="GO:0016491">
    <property type="term" value="F:oxidoreductase activity"/>
    <property type="evidence" value="ECO:0007669"/>
    <property type="project" value="InterPro"/>
</dbReference>
<dbReference type="PANTHER" id="PTHR13887">
    <property type="entry name" value="GLUTATHIONE S-TRANSFERASE KAPPA"/>
    <property type="match status" value="1"/>
</dbReference>
<evidence type="ECO:0000256" key="1">
    <source>
        <dbReference type="SAM" id="MobiDB-lite"/>
    </source>
</evidence>
<dbReference type="CDD" id="cd03024">
    <property type="entry name" value="DsbA_FrnE"/>
    <property type="match status" value="1"/>
</dbReference>
<feature type="compositionally biased region" description="Polar residues" evidence="1">
    <location>
        <begin position="20"/>
        <end position="29"/>
    </location>
</feature>
<feature type="region of interest" description="Disordered" evidence="1">
    <location>
        <begin position="1"/>
        <end position="36"/>
    </location>
</feature>
<feature type="region of interest" description="Disordered" evidence="1">
    <location>
        <begin position="263"/>
        <end position="287"/>
    </location>
</feature>
<dbReference type="Proteomes" id="UP000241769">
    <property type="component" value="Unassembled WGS sequence"/>
</dbReference>
<dbReference type="PANTHER" id="PTHR13887:SF41">
    <property type="entry name" value="THIOREDOXIN SUPERFAMILY PROTEIN"/>
    <property type="match status" value="1"/>
</dbReference>
<protein>
    <submittedName>
        <fullName evidence="3">Dsb family thioredoxin protein</fullName>
    </submittedName>
</protein>
<dbReference type="AlphaFoldDB" id="A0A2P6NUX8"/>
<reference evidence="3 4" key="1">
    <citation type="journal article" date="2018" name="Genome Biol. Evol.">
        <title>Multiple Roots of Fruiting Body Formation in Amoebozoa.</title>
        <authorList>
            <person name="Hillmann F."/>
            <person name="Forbes G."/>
            <person name="Novohradska S."/>
            <person name="Ferling I."/>
            <person name="Riege K."/>
            <person name="Groth M."/>
            <person name="Westermann M."/>
            <person name="Marz M."/>
            <person name="Spaller T."/>
            <person name="Winckler T."/>
            <person name="Schaap P."/>
            <person name="Glockner G."/>
        </authorList>
    </citation>
    <scope>NUCLEOTIDE SEQUENCE [LARGE SCALE GENOMIC DNA]</scope>
    <source>
        <strain evidence="3 4">Jena</strain>
    </source>
</reference>
<evidence type="ECO:0000259" key="2">
    <source>
        <dbReference type="Pfam" id="PF01323"/>
    </source>
</evidence>
<feature type="compositionally biased region" description="Low complexity" evidence="1">
    <location>
        <begin position="268"/>
        <end position="277"/>
    </location>
</feature>
<evidence type="ECO:0000313" key="3">
    <source>
        <dbReference type="EMBL" id="PRP87772.1"/>
    </source>
</evidence>
<dbReference type="InParanoid" id="A0A2P6NUX8"/>
<dbReference type="SUPFAM" id="SSF52833">
    <property type="entry name" value="Thioredoxin-like"/>
    <property type="match status" value="1"/>
</dbReference>
<gene>
    <name evidence="3" type="ORF">PROFUN_04246</name>
</gene>
<evidence type="ECO:0000313" key="4">
    <source>
        <dbReference type="Proteomes" id="UP000241769"/>
    </source>
</evidence>
<keyword evidence="4" id="KW-1185">Reference proteome</keyword>
<dbReference type="InterPro" id="IPR036249">
    <property type="entry name" value="Thioredoxin-like_sf"/>
</dbReference>
<dbReference type="OrthoDB" id="1930760at2759"/>